<protein>
    <submittedName>
        <fullName evidence="2">Uncharacterized protein</fullName>
    </submittedName>
</protein>
<evidence type="ECO:0000313" key="3">
    <source>
        <dbReference type="Proteomes" id="UP001055247"/>
    </source>
</evidence>
<keyword evidence="3" id="KW-1185">Reference proteome</keyword>
<reference evidence="2" key="1">
    <citation type="journal article" date="2016" name="Front. Microbiol.">
        <title>Genome Sequence of the Piezophilic, Mesophilic Sulfate-Reducing Bacterium Desulfovibrio indicus J2T.</title>
        <authorList>
            <person name="Cao J."/>
            <person name="Maignien L."/>
            <person name="Shao Z."/>
            <person name="Alain K."/>
            <person name="Jebbar M."/>
        </authorList>
    </citation>
    <scope>NUCLEOTIDE SEQUENCE</scope>
    <source>
        <strain evidence="2">DSM 16372</strain>
    </source>
</reference>
<keyword evidence="1" id="KW-0472">Membrane</keyword>
<evidence type="ECO:0000313" key="2">
    <source>
        <dbReference type="EMBL" id="GJD90271.1"/>
    </source>
</evidence>
<reference evidence="2" key="2">
    <citation type="submission" date="2021-08" db="EMBL/GenBank/DDBJ databases">
        <authorList>
            <person name="Tani A."/>
            <person name="Ola A."/>
            <person name="Ogura Y."/>
            <person name="Katsura K."/>
            <person name="Hayashi T."/>
        </authorList>
    </citation>
    <scope>NUCLEOTIDE SEQUENCE</scope>
    <source>
        <strain evidence="2">DSM 16372</strain>
    </source>
</reference>
<comment type="caution">
    <text evidence="2">The sequence shown here is derived from an EMBL/GenBank/DDBJ whole genome shotgun (WGS) entry which is preliminary data.</text>
</comment>
<dbReference type="RefSeq" id="WP_280949065.1">
    <property type="nucleotide sequence ID" value="NZ_BPQO01000017.1"/>
</dbReference>
<feature type="transmembrane region" description="Helical" evidence="1">
    <location>
        <begin position="17"/>
        <end position="36"/>
    </location>
</feature>
<proteinExistence type="predicted"/>
<name>A0AAV4ZQ58_9HYPH</name>
<dbReference type="EMBL" id="BPQO01000017">
    <property type="protein sequence ID" value="GJD90271.1"/>
    <property type="molecule type" value="Genomic_DNA"/>
</dbReference>
<dbReference type="Proteomes" id="UP001055247">
    <property type="component" value="Unassembled WGS sequence"/>
</dbReference>
<dbReference type="AlphaFoldDB" id="A0AAV4ZQ58"/>
<keyword evidence="1" id="KW-0812">Transmembrane</keyword>
<keyword evidence="1" id="KW-1133">Transmembrane helix</keyword>
<organism evidence="2 3">
    <name type="scientific">Methylobacterium hispanicum</name>
    <dbReference type="NCBI Taxonomy" id="270350"/>
    <lineage>
        <taxon>Bacteria</taxon>
        <taxon>Pseudomonadati</taxon>
        <taxon>Pseudomonadota</taxon>
        <taxon>Alphaproteobacteria</taxon>
        <taxon>Hyphomicrobiales</taxon>
        <taxon>Methylobacteriaceae</taxon>
        <taxon>Methylobacterium</taxon>
    </lineage>
</organism>
<evidence type="ECO:0000256" key="1">
    <source>
        <dbReference type="SAM" id="Phobius"/>
    </source>
</evidence>
<accession>A0AAV4ZQ58</accession>
<sequence>MPAAGRPDRHGRPMPDILFLAGGLAVFALAAGYAVLCERL</sequence>
<gene>
    <name evidence="2" type="ORF">BHAOGJBA_3809</name>
</gene>